<organism evidence="2 3">
    <name type="scientific">Laetiporus sulphureus 93-53</name>
    <dbReference type="NCBI Taxonomy" id="1314785"/>
    <lineage>
        <taxon>Eukaryota</taxon>
        <taxon>Fungi</taxon>
        <taxon>Dikarya</taxon>
        <taxon>Basidiomycota</taxon>
        <taxon>Agaricomycotina</taxon>
        <taxon>Agaricomycetes</taxon>
        <taxon>Polyporales</taxon>
        <taxon>Laetiporus</taxon>
    </lineage>
</organism>
<keyword evidence="1" id="KW-1133">Transmembrane helix</keyword>
<keyword evidence="1" id="KW-0472">Membrane</keyword>
<keyword evidence="3" id="KW-1185">Reference proteome</keyword>
<accession>A0A165EJY8</accession>
<dbReference type="InParanoid" id="A0A165EJY8"/>
<dbReference type="OrthoDB" id="3267422at2759"/>
<evidence type="ECO:0000256" key="1">
    <source>
        <dbReference type="SAM" id="Phobius"/>
    </source>
</evidence>
<dbReference type="GeneID" id="63823398"/>
<keyword evidence="1" id="KW-0812">Transmembrane</keyword>
<gene>
    <name evidence="2" type="ORF">LAESUDRAFT_698998</name>
</gene>
<evidence type="ECO:0000313" key="2">
    <source>
        <dbReference type="EMBL" id="KZT07210.1"/>
    </source>
</evidence>
<sequence>MHMSARCHDRILNLSLVDAQHVGLPGSFAAILHPFQVQYSHHERRSESVCSFSSSHGCHGTVIRGDWAAEVFQELCFPHSQHGTLVDGFASARPLPRLSGTAYVSLHMRLGALLRCLAPSLLGLWGIGAAQYNVTLNVTASEIVYSPPACNASSKACESAWQIITLPGVTPTSDFVSTSGPTNGSGNIIPQLFLDFRGTALHIYTSSRSNATANITLSTEDPTISITTAVNTSAGLISVIGLPEGQTTTLTITYTATNESALLDILNITIITPYNDTSVFPTTTLPPSTSIPSFSPTVSVGPAQQAVKRSQTASDIVAEVLGALLGLVLGVLGAMGIGYYRRKHRRSTPSGTIQAT</sequence>
<feature type="transmembrane region" description="Helical" evidence="1">
    <location>
        <begin position="320"/>
        <end position="340"/>
    </location>
</feature>
<dbReference type="Proteomes" id="UP000076871">
    <property type="component" value="Unassembled WGS sequence"/>
</dbReference>
<dbReference type="STRING" id="1314785.A0A165EJY8"/>
<name>A0A165EJY8_9APHY</name>
<dbReference type="EMBL" id="KV427620">
    <property type="protein sequence ID" value="KZT07210.1"/>
    <property type="molecule type" value="Genomic_DNA"/>
</dbReference>
<protein>
    <submittedName>
        <fullName evidence="2">Uncharacterized protein</fullName>
    </submittedName>
</protein>
<dbReference type="RefSeq" id="XP_040764950.1">
    <property type="nucleotide sequence ID" value="XM_040906369.1"/>
</dbReference>
<evidence type="ECO:0000313" key="3">
    <source>
        <dbReference type="Proteomes" id="UP000076871"/>
    </source>
</evidence>
<dbReference type="AlphaFoldDB" id="A0A165EJY8"/>
<reference evidence="2 3" key="1">
    <citation type="journal article" date="2016" name="Mol. Biol. Evol.">
        <title>Comparative Genomics of Early-Diverging Mushroom-Forming Fungi Provides Insights into the Origins of Lignocellulose Decay Capabilities.</title>
        <authorList>
            <person name="Nagy L.G."/>
            <person name="Riley R."/>
            <person name="Tritt A."/>
            <person name="Adam C."/>
            <person name="Daum C."/>
            <person name="Floudas D."/>
            <person name="Sun H."/>
            <person name="Yadav J.S."/>
            <person name="Pangilinan J."/>
            <person name="Larsson K.H."/>
            <person name="Matsuura K."/>
            <person name="Barry K."/>
            <person name="Labutti K."/>
            <person name="Kuo R."/>
            <person name="Ohm R.A."/>
            <person name="Bhattacharya S.S."/>
            <person name="Shirouzu T."/>
            <person name="Yoshinaga Y."/>
            <person name="Martin F.M."/>
            <person name="Grigoriev I.V."/>
            <person name="Hibbett D.S."/>
        </authorList>
    </citation>
    <scope>NUCLEOTIDE SEQUENCE [LARGE SCALE GENOMIC DNA]</scope>
    <source>
        <strain evidence="2 3">93-53</strain>
    </source>
</reference>
<proteinExistence type="predicted"/>